<accession>A0AB39UUB3</accession>
<dbReference type="EMBL" id="CP154858">
    <property type="protein sequence ID" value="XDT71592.1"/>
    <property type="molecule type" value="Genomic_DNA"/>
</dbReference>
<dbReference type="KEGG" id="tcd:AAIA72_12340"/>
<evidence type="ECO:0000256" key="1">
    <source>
        <dbReference type="ARBA" id="ARBA00022801"/>
    </source>
</evidence>
<dbReference type="InterPro" id="IPR013078">
    <property type="entry name" value="His_Pase_superF_clade-1"/>
</dbReference>
<proteinExistence type="predicted"/>
<dbReference type="Pfam" id="PF00300">
    <property type="entry name" value="His_Phos_1"/>
    <property type="match status" value="2"/>
</dbReference>
<keyword evidence="1 2" id="KW-0378">Hydrolase</keyword>
<dbReference type="SMART" id="SM00855">
    <property type="entry name" value="PGAM"/>
    <property type="match status" value="1"/>
</dbReference>
<organism evidence="2">
    <name type="scientific">Thermohahella caldifontis</name>
    <dbReference type="NCBI Taxonomy" id="3142973"/>
    <lineage>
        <taxon>Bacteria</taxon>
        <taxon>Pseudomonadati</taxon>
        <taxon>Pseudomonadota</taxon>
        <taxon>Gammaproteobacteria</taxon>
        <taxon>Oceanospirillales</taxon>
        <taxon>Hahellaceae</taxon>
        <taxon>Thermohahella</taxon>
    </lineage>
</organism>
<dbReference type="InterPro" id="IPR029033">
    <property type="entry name" value="His_PPase_superfam"/>
</dbReference>
<dbReference type="AlphaFoldDB" id="A0AB39UUB3"/>
<name>A0AB39UUB3_9GAMM</name>
<dbReference type="GO" id="GO:0016787">
    <property type="term" value="F:hydrolase activity"/>
    <property type="evidence" value="ECO:0007669"/>
    <property type="project" value="UniProtKB-KW"/>
</dbReference>
<dbReference type="SUPFAM" id="SSF53254">
    <property type="entry name" value="Phosphoglycerate mutase-like"/>
    <property type="match status" value="1"/>
</dbReference>
<dbReference type="RefSeq" id="WP_369600619.1">
    <property type="nucleotide sequence ID" value="NZ_CP154858.1"/>
</dbReference>
<dbReference type="PANTHER" id="PTHR20935:SF0">
    <property type="entry name" value="SERINE_THREONINE-PROTEIN PHOSPHATASE PGAM5, MITOCHONDRIAL"/>
    <property type="match status" value="1"/>
</dbReference>
<dbReference type="EC" id="3.1.3.-" evidence="2"/>
<protein>
    <submittedName>
        <fullName evidence="2">Histidine phosphatase family protein</fullName>
        <ecNumber evidence="2">3.1.3.-</ecNumber>
    </submittedName>
</protein>
<sequence>MAAIYLIRHGQASFGAANYDRLSPTGEAQARALGTLWARQGWAVHHAFHGTLERQQRTLGLALDTAGLTPPVQELAAFDEFDHEGLIARLLPVLAREDEEVAAFMAGTVDRKARFQSVFGKIVRHWLQHPDSGVEPWSRFRERVTDGLNEVKARLGKGEKAVIVTSGGPITAAVQSVLGLGDEAAFGINWSLANAGITKLVTDGKRLSLAYLNHYHYLRDAPECRVTYR</sequence>
<reference evidence="2" key="1">
    <citation type="submission" date="2024-05" db="EMBL/GenBank/DDBJ databases">
        <title>Genome sequencing of novel strain.</title>
        <authorList>
            <person name="Ganbat D."/>
            <person name="Ganbat S."/>
            <person name="Lee S.-J."/>
        </authorList>
    </citation>
    <scope>NUCLEOTIDE SEQUENCE</scope>
    <source>
        <strain evidence="2">SMD15-11</strain>
    </source>
</reference>
<evidence type="ECO:0000313" key="2">
    <source>
        <dbReference type="EMBL" id="XDT71592.1"/>
    </source>
</evidence>
<gene>
    <name evidence="2" type="ORF">AAIA72_12340</name>
</gene>
<dbReference type="Gene3D" id="3.40.50.1240">
    <property type="entry name" value="Phosphoglycerate mutase-like"/>
    <property type="match status" value="1"/>
</dbReference>
<dbReference type="CDD" id="cd07067">
    <property type="entry name" value="HP_PGM_like"/>
    <property type="match status" value="1"/>
</dbReference>
<dbReference type="InterPro" id="IPR051021">
    <property type="entry name" value="Mito_Ser/Thr_phosphatase"/>
</dbReference>
<dbReference type="PANTHER" id="PTHR20935">
    <property type="entry name" value="PHOSPHOGLYCERATE MUTASE-RELATED"/>
    <property type="match status" value="1"/>
</dbReference>